<dbReference type="OrthoDB" id="9802481at2"/>
<accession>E4T5A6</accession>
<evidence type="ECO:0000256" key="5">
    <source>
        <dbReference type="ARBA" id="ARBA00023211"/>
    </source>
</evidence>
<dbReference type="GO" id="GO:0016020">
    <property type="term" value="C:membrane"/>
    <property type="evidence" value="ECO:0007669"/>
    <property type="project" value="GOC"/>
</dbReference>
<evidence type="ECO:0000259" key="6">
    <source>
        <dbReference type="Pfam" id="PF00149"/>
    </source>
</evidence>
<dbReference type="STRING" id="694427.Palpr_1761"/>
<gene>
    <name evidence="7" type="ordered locus">Palpr_1761</name>
</gene>
<dbReference type="PANTHER" id="PTHR34990">
    <property type="entry name" value="UDP-2,3-DIACYLGLUCOSAMINE HYDROLASE-RELATED"/>
    <property type="match status" value="1"/>
</dbReference>
<reference evidence="7 8" key="2">
    <citation type="journal article" date="2011" name="Stand. Genomic Sci.">
        <title>Complete genome sequence of Paludibacter propionicigenes type strain (WB4).</title>
        <authorList>
            <person name="Gronow S."/>
            <person name="Munk C."/>
            <person name="Lapidus A."/>
            <person name="Nolan M."/>
            <person name="Lucas S."/>
            <person name="Hammon N."/>
            <person name="Deshpande S."/>
            <person name="Cheng J.F."/>
            <person name="Tapia R."/>
            <person name="Han C."/>
            <person name="Goodwin L."/>
            <person name="Pitluck S."/>
            <person name="Liolios K."/>
            <person name="Ivanova N."/>
            <person name="Mavromatis K."/>
            <person name="Mikhailova N."/>
            <person name="Pati A."/>
            <person name="Chen A."/>
            <person name="Palaniappan K."/>
            <person name="Land M."/>
            <person name="Hauser L."/>
            <person name="Chang Y.J."/>
            <person name="Jeffries C.D."/>
            <person name="Brambilla E."/>
            <person name="Rohde M."/>
            <person name="Goker M."/>
            <person name="Detter J.C."/>
            <person name="Woyke T."/>
            <person name="Bristow J."/>
            <person name="Eisen J.A."/>
            <person name="Markowitz V."/>
            <person name="Hugenholtz P."/>
            <person name="Kyrpides N.C."/>
            <person name="Klenk H.P."/>
        </authorList>
    </citation>
    <scope>NUCLEOTIDE SEQUENCE [LARGE SCALE GENOMIC DNA]</scope>
    <source>
        <strain evidence="8">DSM 17365 / JCM 13257 / WB4</strain>
    </source>
</reference>
<dbReference type="eggNOG" id="COG2908">
    <property type="taxonomic scope" value="Bacteria"/>
</dbReference>
<dbReference type="InterPro" id="IPR029052">
    <property type="entry name" value="Metallo-depent_PP-like"/>
</dbReference>
<dbReference type="InterPro" id="IPR004843">
    <property type="entry name" value="Calcineurin-like_PHP"/>
</dbReference>
<dbReference type="Pfam" id="PF00149">
    <property type="entry name" value="Metallophos"/>
    <property type="match status" value="1"/>
</dbReference>
<dbReference type="GO" id="GO:0046872">
    <property type="term" value="F:metal ion binding"/>
    <property type="evidence" value="ECO:0007669"/>
    <property type="project" value="UniProtKB-KW"/>
</dbReference>
<dbReference type="CDD" id="cd07398">
    <property type="entry name" value="MPP_YbbF-LpxH"/>
    <property type="match status" value="1"/>
</dbReference>
<keyword evidence="8" id="KW-1185">Reference proteome</keyword>
<dbReference type="PANTHER" id="PTHR34990:SF2">
    <property type="entry name" value="BLL8164 PROTEIN"/>
    <property type="match status" value="1"/>
</dbReference>
<dbReference type="GO" id="GO:0008758">
    <property type="term" value="F:UDP-2,3-diacylglucosamine hydrolase activity"/>
    <property type="evidence" value="ECO:0007669"/>
    <property type="project" value="TreeGrafter"/>
</dbReference>
<keyword evidence="1" id="KW-1003">Cell membrane</keyword>
<dbReference type="RefSeq" id="WP_013445269.1">
    <property type="nucleotide sequence ID" value="NC_014734.1"/>
</dbReference>
<evidence type="ECO:0000256" key="2">
    <source>
        <dbReference type="ARBA" id="ARBA00022519"/>
    </source>
</evidence>
<dbReference type="AlphaFoldDB" id="E4T5A6"/>
<sequence>MYNQKFYPTIVISDVHLGTEHSKTAELAEFLRTVNCDTLILNGDIIDGWHLQKGGKGKWKKEHTDFFKIIMKMMENHNTKVIYVRGNHDDFIDYIAPLSFANINIVKDYMHVKNGKRYYVVHGDIFDNVTSKMVWLAKLGDVGYTLLLWLNRIYNKNRAKRGLPYFSLSQSIKQKVKSAVSYISNYENELVSLARSRHADGIICGHIHQPADRMIDGIHYLNSGDWVESMSALLEHEDGTWEVYMHTDATKEQPKQAMEVIEFPAGSKNPMKVAFSNNFFNPFF</sequence>
<dbReference type="HOGENOM" id="CLU_061126_1_0_10"/>
<evidence type="ECO:0000256" key="3">
    <source>
        <dbReference type="ARBA" id="ARBA00022723"/>
    </source>
</evidence>
<evidence type="ECO:0000256" key="1">
    <source>
        <dbReference type="ARBA" id="ARBA00022475"/>
    </source>
</evidence>
<keyword evidence="3" id="KW-0479">Metal-binding</keyword>
<reference key="1">
    <citation type="submission" date="2010-11" db="EMBL/GenBank/DDBJ databases">
        <title>The complete genome of Paludibacter propionicigenes DSM 17365.</title>
        <authorList>
            <consortium name="US DOE Joint Genome Institute (JGI-PGF)"/>
            <person name="Lucas S."/>
            <person name="Copeland A."/>
            <person name="Lapidus A."/>
            <person name="Bruce D."/>
            <person name="Goodwin L."/>
            <person name="Pitluck S."/>
            <person name="Kyrpides N."/>
            <person name="Mavromatis K."/>
            <person name="Ivanova N."/>
            <person name="Munk A.C."/>
            <person name="Brettin T."/>
            <person name="Detter J.C."/>
            <person name="Han C."/>
            <person name="Tapia R."/>
            <person name="Land M."/>
            <person name="Hauser L."/>
            <person name="Markowitz V."/>
            <person name="Cheng J.-F."/>
            <person name="Hugenholtz P."/>
            <person name="Woyke T."/>
            <person name="Wu D."/>
            <person name="Gronow S."/>
            <person name="Wellnitz S."/>
            <person name="Brambilla E."/>
            <person name="Klenk H.-P."/>
            <person name="Eisen J.A."/>
        </authorList>
    </citation>
    <scope>NUCLEOTIDE SEQUENCE</scope>
    <source>
        <strain>WB4</strain>
    </source>
</reference>
<keyword evidence="5" id="KW-0464">Manganese</keyword>
<evidence type="ECO:0000313" key="7">
    <source>
        <dbReference type="EMBL" id="ADQ79900.1"/>
    </source>
</evidence>
<protein>
    <submittedName>
        <fullName evidence="7">Metallophosphoesterase</fullName>
    </submittedName>
</protein>
<dbReference type="Proteomes" id="UP000008718">
    <property type="component" value="Chromosome"/>
</dbReference>
<feature type="domain" description="Calcineurin-like phosphoesterase" evidence="6">
    <location>
        <begin position="8"/>
        <end position="210"/>
    </location>
</feature>
<dbReference type="Gene3D" id="3.60.21.10">
    <property type="match status" value="1"/>
</dbReference>
<proteinExistence type="predicted"/>
<dbReference type="KEGG" id="ppn:Palpr_1761"/>
<dbReference type="EMBL" id="CP002345">
    <property type="protein sequence ID" value="ADQ79900.1"/>
    <property type="molecule type" value="Genomic_DNA"/>
</dbReference>
<organism evidence="7 8">
    <name type="scientific">Paludibacter propionicigenes (strain DSM 17365 / JCM 13257 / WB4)</name>
    <dbReference type="NCBI Taxonomy" id="694427"/>
    <lineage>
        <taxon>Bacteria</taxon>
        <taxon>Pseudomonadati</taxon>
        <taxon>Bacteroidota</taxon>
        <taxon>Bacteroidia</taxon>
        <taxon>Bacteroidales</taxon>
        <taxon>Paludibacteraceae</taxon>
        <taxon>Paludibacter</taxon>
    </lineage>
</organism>
<name>E4T5A6_PALPW</name>
<keyword evidence="4" id="KW-0472">Membrane</keyword>
<dbReference type="GO" id="GO:0009245">
    <property type="term" value="P:lipid A biosynthetic process"/>
    <property type="evidence" value="ECO:0007669"/>
    <property type="project" value="TreeGrafter"/>
</dbReference>
<keyword evidence="2" id="KW-0997">Cell inner membrane</keyword>
<dbReference type="InterPro" id="IPR043461">
    <property type="entry name" value="LpxH-like"/>
</dbReference>
<evidence type="ECO:0000313" key="8">
    <source>
        <dbReference type="Proteomes" id="UP000008718"/>
    </source>
</evidence>
<dbReference type="SUPFAM" id="SSF56300">
    <property type="entry name" value="Metallo-dependent phosphatases"/>
    <property type="match status" value="1"/>
</dbReference>
<evidence type="ECO:0000256" key="4">
    <source>
        <dbReference type="ARBA" id="ARBA00023136"/>
    </source>
</evidence>